<proteinExistence type="predicted"/>
<feature type="non-terminal residue" evidence="2">
    <location>
        <position position="1"/>
    </location>
</feature>
<accession>A0A3B0Y1A1</accession>
<keyword evidence="1" id="KW-0175">Coiled coil</keyword>
<evidence type="ECO:0000313" key="2">
    <source>
        <dbReference type="EMBL" id="VAW67879.1"/>
    </source>
</evidence>
<reference evidence="2" key="1">
    <citation type="submission" date="2018-06" db="EMBL/GenBank/DDBJ databases">
        <authorList>
            <person name="Zhirakovskaya E."/>
        </authorList>
    </citation>
    <scope>NUCLEOTIDE SEQUENCE</scope>
</reference>
<feature type="coiled-coil region" evidence="1">
    <location>
        <begin position="103"/>
        <end position="149"/>
    </location>
</feature>
<protein>
    <submittedName>
        <fullName evidence="2">Uncharacterized protein</fullName>
    </submittedName>
</protein>
<evidence type="ECO:0000256" key="1">
    <source>
        <dbReference type="SAM" id="Coils"/>
    </source>
</evidence>
<dbReference type="EMBL" id="UOFI01000112">
    <property type="protein sequence ID" value="VAW67879.1"/>
    <property type="molecule type" value="Genomic_DNA"/>
</dbReference>
<name>A0A3B0Y1A1_9ZZZZ</name>
<sequence>ADYKLRKSQFEYANAKVANEKASFDNNMDELNQLQAKNEADGNALNKNTTEVLSRNLVSAAAYSAVDKVSTLFKGTTEVQDITQRVADLAVSKQTAIKMQKKLVAQSEGLAQKKEKVEKAKQKMLDVETDSIKKEIELEEEKIEQLNQSQATDVGNEPNMSAAVAKWEMNNAELKASNEKISDLKEKQSANIAAKEEANQARRTPADLVIQQCPTGCEATKITVNCKHHGRTAKTMPNKSISELHVISASMQTDKQYVDMISIAIEGNCGKGKSATSPSSALAGLLIRDEAGSHCPYAVVSGGEPGVDIKLPGTAGNTLDVYVYSPSVEKSLIKPTWLAFFEYAFIPKENQYTTYTIVSKGCNGVYDGLQTRVYAHTYVKWAGNVSMAWSKSNKESTKPVGDGTEIDLAQTATTKWEIKGKIAGIYDGRAYDVECSLNNFFTGFRNAISGLATFMNRVEDHSVPNLPSTSTATDTTKNDIVKFEVNYPKIILDGSYDTLEDPKGNSVDTKFKIALKMNPLIGVKISVDILQALLNIATNVIAPGALPAGKKFASYIKKVLAKVKGLETEEKETENEGDKNNTLEFNAAIVLTAEGNLVAELNWSKKIAGEALAGDAPSSEDNNTAANKNKGAIGGEAGVSLKMQLKGEIIANIKHTNTWFVVNASLGAGFNFGAAQGGLPAELAIKL</sequence>
<gene>
    <name evidence="2" type="ORF">MNBD_GAMMA09-636</name>
</gene>
<dbReference type="AlphaFoldDB" id="A0A3B0Y1A1"/>
<feature type="non-terminal residue" evidence="2">
    <location>
        <position position="687"/>
    </location>
</feature>
<organism evidence="2">
    <name type="scientific">hydrothermal vent metagenome</name>
    <dbReference type="NCBI Taxonomy" id="652676"/>
    <lineage>
        <taxon>unclassified sequences</taxon>
        <taxon>metagenomes</taxon>
        <taxon>ecological metagenomes</taxon>
    </lineage>
</organism>